<proteinExistence type="predicted"/>
<reference evidence="2" key="1">
    <citation type="journal article" date="2019" name="Int. J. Syst. Evol. Microbiol.">
        <title>The Global Catalogue of Microorganisms (GCM) 10K type strain sequencing project: providing services to taxonomists for standard genome sequencing and annotation.</title>
        <authorList>
            <consortium name="The Broad Institute Genomics Platform"/>
            <consortium name="The Broad Institute Genome Sequencing Center for Infectious Disease"/>
            <person name="Wu L."/>
            <person name="Ma J."/>
        </authorList>
    </citation>
    <scope>NUCLEOTIDE SEQUENCE [LARGE SCALE GENOMIC DNA]</scope>
    <source>
        <strain evidence="2">CCM 8933</strain>
    </source>
</reference>
<dbReference type="EMBL" id="JBHSSC010000005">
    <property type="protein sequence ID" value="MFC6179929.1"/>
    <property type="molecule type" value="Genomic_DNA"/>
</dbReference>
<dbReference type="Proteomes" id="UP001596282">
    <property type="component" value="Unassembled WGS sequence"/>
</dbReference>
<evidence type="ECO:0000313" key="2">
    <source>
        <dbReference type="Proteomes" id="UP001596282"/>
    </source>
</evidence>
<organism evidence="1 2">
    <name type="scientific">Lactiplantibacillus daowaiensis</name>
    <dbReference type="NCBI Taxonomy" id="2559918"/>
    <lineage>
        <taxon>Bacteria</taxon>
        <taxon>Bacillati</taxon>
        <taxon>Bacillota</taxon>
        <taxon>Bacilli</taxon>
        <taxon>Lactobacillales</taxon>
        <taxon>Lactobacillaceae</taxon>
        <taxon>Lactiplantibacillus</taxon>
    </lineage>
</organism>
<dbReference type="RefSeq" id="WP_223876614.1">
    <property type="nucleotide sequence ID" value="NZ_BJDJ01000006.1"/>
</dbReference>
<sequence>MKLTTLYDPQRPTLLLSLHPENTQAILAQTKWLEYRRRFFQQAFQAFVYTTGRQGGVNLYLQCGQPIKADAATLAQIGQQVQNDDYDKLYDYYAAQNTGLTIPILKAVQLPQTSLKSLRTRFSNFVTPQSYVYLNRPERQSQLDYLLTQPVLSIKTNDWTTKIPLIQTLLKNPR</sequence>
<gene>
    <name evidence="1" type="ORF">ACFP5Y_01545</name>
</gene>
<evidence type="ECO:0000313" key="1">
    <source>
        <dbReference type="EMBL" id="MFC6179929.1"/>
    </source>
</evidence>
<name>A0ABW1RXN7_9LACO</name>
<accession>A0ABW1RXN7</accession>
<comment type="caution">
    <text evidence="1">The sequence shown here is derived from an EMBL/GenBank/DDBJ whole genome shotgun (WGS) entry which is preliminary data.</text>
</comment>
<protein>
    <submittedName>
        <fullName evidence="1">Uncharacterized protein</fullName>
    </submittedName>
</protein>
<keyword evidence="2" id="KW-1185">Reference proteome</keyword>